<keyword evidence="2" id="KW-0560">Oxidoreductase</keyword>
<dbReference type="GO" id="GO:0016491">
    <property type="term" value="F:oxidoreductase activity"/>
    <property type="evidence" value="ECO:0007669"/>
    <property type="project" value="UniProtKB-KW"/>
</dbReference>
<name>A0A6D2HU84_9BRAS</name>
<dbReference type="EMBL" id="CACVBM020001185">
    <property type="protein sequence ID" value="CAA7038096.1"/>
    <property type="molecule type" value="Genomic_DNA"/>
</dbReference>
<dbReference type="InterPro" id="IPR045000">
    <property type="entry name" value="TR"/>
</dbReference>
<proteinExistence type="predicted"/>
<dbReference type="AlphaFoldDB" id="A0A6D2HU84"/>
<sequence length="92" mass="10254">MEPIISGFFFRCILFRRAVVEELGRFGAKIHTELKACLDDWKSNGLVVSGSVCVLRLEYQREKLIQEASSAFGGKLNILYSLYAMVSTSGTS</sequence>
<protein>
    <submittedName>
        <fullName evidence="3">Uncharacterized protein</fullName>
    </submittedName>
</protein>
<dbReference type="PANTHER" id="PTHR42898:SF6">
    <property type="entry name" value="NADP-DEPENDENT MANNITOL DEHYDROGENASE"/>
    <property type="match status" value="1"/>
</dbReference>
<dbReference type="OrthoDB" id="417891at2759"/>
<accession>A0A6D2HU84</accession>
<organism evidence="3 5">
    <name type="scientific">Microthlaspi erraticum</name>
    <dbReference type="NCBI Taxonomy" id="1685480"/>
    <lineage>
        <taxon>Eukaryota</taxon>
        <taxon>Viridiplantae</taxon>
        <taxon>Streptophyta</taxon>
        <taxon>Embryophyta</taxon>
        <taxon>Tracheophyta</taxon>
        <taxon>Spermatophyta</taxon>
        <taxon>Magnoliopsida</taxon>
        <taxon>eudicotyledons</taxon>
        <taxon>Gunneridae</taxon>
        <taxon>Pentapetalae</taxon>
        <taxon>rosids</taxon>
        <taxon>malvids</taxon>
        <taxon>Brassicales</taxon>
        <taxon>Brassicaceae</taxon>
        <taxon>Coluteocarpeae</taxon>
        <taxon>Microthlaspi</taxon>
    </lineage>
</organism>
<evidence type="ECO:0000256" key="1">
    <source>
        <dbReference type="ARBA" id="ARBA00022857"/>
    </source>
</evidence>
<keyword evidence="5" id="KW-1185">Reference proteome</keyword>
<keyword evidence="1" id="KW-0521">NADP</keyword>
<dbReference type="EMBL" id="CACVBM020000333">
    <property type="protein sequence ID" value="CAA7017516.1"/>
    <property type="molecule type" value="Genomic_DNA"/>
</dbReference>
<gene>
    <name evidence="4" type="ORF">MERR_LOCUS25331</name>
    <name evidence="3" type="ORF">MERR_LOCUS4751</name>
</gene>
<evidence type="ECO:0000256" key="2">
    <source>
        <dbReference type="ARBA" id="ARBA00023002"/>
    </source>
</evidence>
<dbReference type="PANTHER" id="PTHR42898">
    <property type="entry name" value="TROPINONE REDUCTASE"/>
    <property type="match status" value="1"/>
</dbReference>
<evidence type="ECO:0000313" key="4">
    <source>
        <dbReference type="EMBL" id="CAA7038096.1"/>
    </source>
</evidence>
<evidence type="ECO:0000313" key="3">
    <source>
        <dbReference type="EMBL" id="CAA7017516.1"/>
    </source>
</evidence>
<reference evidence="3 5" key="1">
    <citation type="submission" date="2020-01" db="EMBL/GenBank/DDBJ databases">
        <authorList>
            <person name="Mishra B."/>
        </authorList>
    </citation>
    <scope>NUCLEOTIDE SEQUENCE [LARGE SCALE GENOMIC DNA]</scope>
</reference>
<evidence type="ECO:0000313" key="5">
    <source>
        <dbReference type="Proteomes" id="UP000467841"/>
    </source>
</evidence>
<dbReference type="Proteomes" id="UP000467841">
    <property type="component" value="Unassembled WGS sequence"/>
</dbReference>